<dbReference type="InterPro" id="IPR036390">
    <property type="entry name" value="WH_DNA-bd_sf"/>
</dbReference>
<organism evidence="5 6">
    <name type="scientific">Streptomyces fildesensis</name>
    <dbReference type="NCBI Taxonomy" id="375757"/>
    <lineage>
        <taxon>Bacteria</taxon>
        <taxon>Bacillati</taxon>
        <taxon>Actinomycetota</taxon>
        <taxon>Actinomycetes</taxon>
        <taxon>Kitasatosporales</taxon>
        <taxon>Streptomycetaceae</taxon>
        <taxon>Streptomyces</taxon>
    </lineage>
</organism>
<keyword evidence="2" id="KW-0238">DNA-binding</keyword>
<comment type="caution">
    <text evidence="5">The sequence shown here is derived from an EMBL/GenBank/DDBJ whole genome shotgun (WGS) entry which is preliminary data.</text>
</comment>
<feature type="domain" description="HTH asnC-type" evidence="4">
    <location>
        <begin position="6"/>
        <end position="66"/>
    </location>
</feature>
<name>A0ABW8CAF7_9ACTN</name>
<dbReference type="PRINTS" id="PR00033">
    <property type="entry name" value="HTHASNC"/>
</dbReference>
<dbReference type="Pfam" id="PF01037">
    <property type="entry name" value="AsnC_trans_reg"/>
    <property type="match status" value="1"/>
</dbReference>
<dbReference type="RefSeq" id="WP_399650045.1">
    <property type="nucleotide sequence ID" value="NZ_JBITYG010000005.1"/>
</dbReference>
<evidence type="ECO:0000313" key="5">
    <source>
        <dbReference type="EMBL" id="MFI9102391.1"/>
    </source>
</evidence>
<protein>
    <submittedName>
        <fullName evidence="5">Lrp/AsnC family transcriptional regulator</fullName>
    </submittedName>
</protein>
<gene>
    <name evidence="5" type="ORF">ACIGXA_17885</name>
</gene>
<dbReference type="Proteomes" id="UP001614394">
    <property type="component" value="Unassembled WGS sequence"/>
</dbReference>
<dbReference type="InterPro" id="IPR000485">
    <property type="entry name" value="AsnC-type_HTH_dom"/>
</dbReference>
<proteinExistence type="predicted"/>
<dbReference type="PANTHER" id="PTHR30154:SF34">
    <property type="entry name" value="TRANSCRIPTIONAL REGULATOR AZLB"/>
    <property type="match status" value="1"/>
</dbReference>
<dbReference type="PANTHER" id="PTHR30154">
    <property type="entry name" value="LEUCINE-RESPONSIVE REGULATORY PROTEIN"/>
    <property type="match status" value="1"/>
</dbReference>
<dbReference type="Pfam" id="PF13404">
    <property type="entry name" value="HTH_AsnC-type"/>
    <property type="match status" value="2"/>
</dbReference>
<keyword evidence="3" id="KW-0804">Transcription</keyword>
<evidence type="ECO:0000256" key="3">
    <source>
        <dbReference type="ARBA" id="ARBA00023163"/>
    </source>
</evidence>
<dbReference type="SMART" id="SM00344">
    <property type="entry name" value="HTH_ASNC"/>
    <property type="match status" value="2"/>
</dbReference>
<dbReference type="SUPFAM" id="SSF46785">
    <property type="entry name" value="Winged helix' DNA-binding domain"/>
    <property type="match status" value="2"/>
</dbReference>
<evidence type="ECO:0000256" key="1">
    <source>
        <dbReference type="ARBA" id="ARBA00023015"/>
    </source>
</evidence>
<evidence type="ECO:0000259" key="4">
    <source>
        <dbReference type="PROSITE" id="PS50956"/>
    </source>
</evidence>
<sequence>MDSPSFDELDLKLIQALQLDGRAPFSRIAAVLGVSDQTVARRFRRLHADGGLRVVGVADAERLGRTSWLLRLRCAPDAAEAIAQALARRPDTKWIGLTSGGTELLCVAEPRTRDDHAALMLGKLPRTPSILEISALCLLHTFYGGPLGWFAKGEGLTPAEVEALTPPPAEPFTEVITLDAEDERLIDALGRDGRATYPELQQLTGLSESAAKRRLEQLRRIGALFMDVQFDADQLGYRAHAVLWLTVRPSALSAVGQALSEHSEVAFACATTGASNLFAAVLCRDTAHLYRYLSEKIGALDGVQHVETAPTLRRVKHLAYEERRR</sequence>
<dbReference type="InterPro" id="IPR019888">
    <property type="entry name" value="Tscrpt_reg_AsnC-like"/>
</dbReference>
<evidence type="ECO:0000313" key="6">
    <source>
        <dbReference type="Proteomes" id="UP001614394"/>
    </source>
</evidence>
<reference evidence="5 6" key="1">
    <citation type="submission" date="2024-10" db="EMBL/GenBank/DDBJ databases">
        <title>The Natural Products Discovery Center: Release of the First 8490 Sequenced Strains for Exploring Actinobacteria Biosynthetic Diversity.</title>
        <authorList>
            <person name="Kalkreuter E."/>
            <person name="Kautsar S.A."/>
            <person name="Yang D."/>
            <person name="Bader C.D."/>
            <person name="Teijaro C.N."/>
            <person name="Fluegel L."/>
            <person name="Davis C.M."/>
            <person name="Simpson J.R."/>
            <person name="Lauterbach L."/>
            <person name="Steele A.D."/>
            <person name="Gui C."/>
            <person name="Meng S."/>
            <person name="Li G."/>
            <person name="Viehrig K."/>
            <person name="Ye F."/>
            <person name="Su P."/>
            <person name="Kiefer A.F."/>
            <person name="Nichols A."/>
            <person name="Cepeda A.J."/>
            <person name="Yan W."/>
            <person name="Fan B."/>
            <person name="Jiang Y."/>
            <person name="Adhikari A."/>
            <person name="Zheng C.-J."/>
            <person name="Schuster L."/>
            <person name="Cowan T.M."/>
            <person name="Smanski M.J."/>
            <person name="Chevrette M.G."/>
            <person name="De Carvalho L.P.S."/>
            <person name="Shen B."/>
        </authorList>
    </citation>
    <scope>NUCLEOTIDE SEQUENCE [LARGE SCALE GENOMIC DNA]</scope>
    <source>
        <strain evidence="5 6">NPDC053399</strain>
    </source>
</reference>
<dbReference type="InterPro" id="IPR019887">
    <property type="entry name" value="Tscrpt_reg_AsnC/Lrp_C"/>
</dbReference>
<dbReference type="Gene3D" id="3.30.70.920">
    <property type="match status" value="1"/>
</dbReference>
<dbReference type="SUPFAM" id="SSF54909">
    <property type="entry name" value="Dimeric alpha+beta barrel"/>
    <property type="match status" value="1"/>
</dbReference>
<keyword evidence="6" id="KW-1185">Reference proteome</keyword>
<evidence type="ECO:0000256" key="2">
    <source>
        <dbReference type="ARBA" id="ARBA00023125"/>
    </source>
</evidence>
<dbReference type="InterPro" id="IPR011008">
    <property type="entry name" value="Dimeric_a/b-barrel"/>
</dbReference>
<dbReference type="PROSITE" id="PS50956">
    <property type="entry name" value="HTH_ASNC_2"/>
    <property type="match status" value="2"/>
</dbReference>
<dbReference type="Gene3D" id="1.10.10.10">
    <property type="entry name" value="Winged helix-like DNA-binding domain superfamily/Winged helix DNA-binding domain"/>
    <property type="match status" value="2"/>
</dbReference>
<keyword evidence="1" id="KW-0805">Transcription regulation</keyword>
<dbReference type="InterPro" id="IPR036388">
    <property type="entry name" value="WH-like_DNA-bd_sf"/>
</dbReference>
<dbReference type="EMBL" id="JBITYG010000005">
    <property type="protein sequence ID" value="MFI9102391.1"/>
    <property type="molecule type" value="Genomic_DNA"/>
</dbReference>
<accession>A0ABW8CAF7</accession>
<feature type="domain" description="HTH asnC-type" evidence="4">
    <location>
        <begin position="178"/>
        <end position="238"/>
    </location>
</feature>